<dbReference type="EMBL" id="VIRB01000001">
    <property type="protein sequence ID" value="NDO67233.1"/>
    <property type="molecule type" value="Genomic_DNA"/>
</dbReference>
<evidence type="ECO:0000313" key="1">
    <source>
        <dbReference type="EMBL" id="NDO67233.1"/>
    </source>
</evidence>
<proteinExistence type="predicted"/>
<name>A0A9X5C680_9FIRM</name>
<dbReference type="OrthoDB" id="2055324at2"/>
<organism evidence="1 2">
    <name type="scientific">Schaedlerella arabinosiphila</name>
    <dbReference type="NCBI Taxonomy" id="2044587"/>
    <lineage>
        <taxon>Bacteria</taxon>
        <taxon>Bacillati</taxon>
        <taxon>Bacillota</taxon>
        <taxon>Clostridia</taxon>
        <taxon>Lachnospirales</taxon>
        <taxon>Lachnospiraceae</taxon>
        <taxon>Schaedlerella</taxon>
    </lineage>
</organism>
<accession>A0A9X5C680</accession>
<dbReference type="AlphaFoldDB" id="A0A9X5C680"/>
<evidence type="ECO:0008006" key="3">
    <source>
        <dbReference type="Google" id="ProtNLM"/>
    </source>
</evidence>
<sequence length="78" mass="9105">MSAIKERILGAVTMMNDSDAEKVWNFVIENLSPKSWDDIEEVPPDEWDLKMLDEINRNPDCHEFVSQEDLLKELNLTL</sequence>
<evidence type="ECO:0000313" key="2">
    <source>
        <dbReference type="Proteomes" id="UP000474104"/>
    </source>
</evidence>
<dbReference type="RefSeq" id="WP_004068358.1">
    <property type="nucleotide sequence ID" value="NZ_CASCYM010000005.1"/>
</dbReference>
<reference evidence="1 2" key="1">
    <citation type="submission" date="2019-07" db="EMBL/GenBank/DDBJ databases">
        <title>Draft genome sequences of 15 bacterial species constituting the stable defined intestinal microbiota of the GM15 gnotobiotic mouse model.</title>
        <authorList>
            <person name="Elie C."/>
            <person name="Mathieu A."/>
            <person name="Saliou A."/>
            <person name="Darnaud M."/>
            <person name="Leulier F."/>
            <person name="Tamellini A."/>
        </authorList>
    </citation>
    <scope>NUCLEOTIDE SEQUENCE [LARGE SCALE GENOMIC DNA]</scope>
    <source>
        <strain evidence="2">ASF 502</strain>
    </source>
</reference>
<gene>
    <name evidence="1" type="ORF">FMM80_00180</name>
</gene>
<dbReference type="Proteomes" id="UP000474104">
    <property type="component" value="Unassembled WGS sequence"/>
</dbReference>
<comment type="caution">
    <text evidence="1">The sequence shown here is derived from an EMBL/GenBank/DDBJ whole genome shotgun (WGS) entry which is preliminary data.</text>
</comment>
<protein>
    <recommendedName>
        <fullName evidence="3">Addiction module component</fullName>
    </recommendedName>
</protein>